<keyword evidence="1 2" id="KW-0238">DNA-binding</keyword>
<dbReference type="STRING" id="457570.Nther_0750"/>
<dbReference type="AlphaFoldDB" id="B2A7N8"/>
<dbReference type="GO" id="GO:0003677">
    <property type="term" value="F:DNA binding"/>
    <property type="evidence" value="ECO:0007669"/>
    <property type="project" value="UniProtKB-UniRule"/>
</dbReference>
<protein>
    <submittedName>
        <fullName evidence="4">Transcriptional regulator, TetR family</fullName>
    </submittedName>
</protein>
<dbReference type="PANTHER" id="PTHR43479">
    <property type="entry name" value="ACREF/ENVCD OPERON REPRESSOR-RELATED"/>
    <property type="match status" value="1"/>
</dbReference>
<dbReference type="PROSITE" id="PS50977">
    <property type="entry name" value="HTH_TETR_2"/>
    <property type="match status" value="1"/>
</dbReference>
<accession>B2A7N8</accession>
<evidence type="ECO:0000256" key="2">
    <source>
        <dbReference type="PROSITE-ProRule" id="PRU00335"/>
    </source>
</evidence>
<dbReference type="Gene3D" id="1.10.357.10">
    <property type="entry name" value="Tetracycline Repressor, domain 2"/>
    <property type="match status" value="1"/>
</dbReference>
<gene>
    <name evidence="4" type="ordered locus">Nther_0750</name>
</gene>
<dbReference type="InterPro" id="IPR023772">
    <property type="entry name" value="DNA-bd_HTH_TetR-type_CS"/>
</dbReference>
<dbReference type="InterPro" id="IPR009057">
    <property type="entry name" value="Homeodomain-like_sf"/>
</dbReference>
<dbReference type="FunCoup" id="B2A7N8">
    <property type="interactions" value="21"/>
</dbReference>
<dbReference type="OrthoDB" id="9785164at2"/>
<evidence type="ECO:0000313" key="4">
    <source>
        <dbReference type="EMBL" id="ACB84340.1"/>
    </source>
</evidence>
<dbReference type="KEGG" id="nth:Nther_0750"/>
<sequence length="236" mass="27888">MISSNNEFNNSDNRKQEFLMTALELFYEKGYEKTTIKDIINKMDVSKGAFYHYFESKEDVITSLAKEYADRALSIIKRINSRNDLSAVNKINRIFQSINEYKGSSEEKRHKLKDAFYGEENLKLEKKIFNSFKEETIDLFQEIIEEGIAEGSIEEPVCSRELAEFMLYTIKSLNSSIDELVHYMNDEDNDFGYEEFTKRLDNKLRFYEEAFSRVFNLQNDTIKLRESYLNRFVKGS</sequence>
<dbReference type="EMBL" id="CP001034">
    <property type="protein sequence ID" value="ACB84340.1"/>
    <property type="molecule type" value="Genomic_DNA"/>
</dbReference>
<feature type="DNA-binding region" description="H-T-H motif" evidence="2">
    <location>
        <begin position="35"/>
        <end position="54"/>
    </location>
</feature>
<dbReference type="eggNOG" id="COG1309">
    <property type="taxonomic scope" value="Bacteria"/>
</dbReference>
<name>B2A7N8_NATTJ</name>
<dbReference type="PROSITE" id="PS01081">
    <property type="entry name" value="HTH_TETR_1"/>
    <property type="match status" value="1"/>
</dbReference>
<dbReference type="Proteomes" id="UP000001683">
    <property type="component" value="Chromosome"/>
</dbReference>
<organism evidence="4 5">
    <name type="scientific">Natranaerobius thermophilus (strain ATCC BAA-1301 / DSM 18059 / JW/NM-WN-LF)</name>
    <dbReference type="NCBI Taxonomy" id="457570"/>
    <lineage>
        <taxon>Bacteria</taxon>
        <taxon>Bacillati</taxon>
        <taxon>Bacillota</taxon>
        <taxon>Clostridia</taxon>
        <taxon>Natranaerobiales</taxon>
        <taxon>Natranaerobiaceae</taxon>
        <taxon>Natranaerobius</taxon>
    </lineage>
</organism>
<dbReference type="PANTHER" id="PTHR43479:SF11">
    <property type="entry name" value="ACREF_ENVCD OPERON REPRESSOR-RELATED"/>
    <property type="match status" value="1"/>
</dbReference>
<dbReference type="InterPro" id="IPR001647">
    <property type="entry name" value="HTH_TetR"/>
</dbReference>
<dbReference type="InParanoid" id="B2A7N8"/>
<evidence type="ECO:0000259" key="3">
    <source>
        <dbReference type="PROSITE" id="PS50977"/>
    </source>
</evidence>
<dbReference type="HOGENOM" id="CLU_069356_29_2_9"/>
<dbReference type="Pfam" id="PF00440">
    <property type="entry name" value="TetR_N"/>
    <property type="match status" value="1"/>
</dbReference>
<dbReference type="InterPro" id="IPR050624">
    <property type="entry name" value="HTH-type_Tx_Regulator"/>
</dbReference>
<reference evidence="4 5" key="2">
    <citation type="journal article" date="2011" name="J. Bacteriol.">
        <title>Complete genome sequence of the anaerobic, halophilic alkalithermophile Natranaerobius thermophilus JW/NM-WN-LF.</title>
        <authorList>
            <person name="Zhao B."/>
            <person name="Mesbah N.M."/>
            <person name="Dalin E."/>
            <person name="Goodwin L."/>
            <person name="Nolan M."/>
            <person name="Pitluck S."/>
            <person name="Chertkov O."/>
            <person name="Brettin T.S."/>
            <person name="Han J."/>
            <person name="Larimer F.W."/>
            <person name="Land M.L."/>
            <person name="Hauser L."/>
            <person name="Kyrpides N."/>
            <person name="Wiegel J."/>
        </authorList>
    </citation>
    <scope>NUCLEOTIDE SEQUENCE [LARGE SCALE GENOMIC DNA]</scope>
    <source>
        <strain evidence="5">ATCC BAA-1301 / DSM 18059 / JW/NM-WN-LF</strain>
    </source>
</reference>
<dbReference type="RefSeq" id="WP_012447223.1">
    <property type="nucleotide sequence ID" value="NC_010718.1"/>
</dbReference>
<evidence type="ECO:0000256" key="1">
    <source>
        <dbReference type="ARBA" id="ARBA00023125"/>
    </source>
</evidence>
<evidence type="ECO:0000313" key="5">
    <source>
        <dbReference type="Proteomes" id="UP000001683"/>
    </source>
</evidence>
<feature type="domain" description="HTH tetR-type" evidence="3">
    <location>
        <begin position="12"/>
        <end position="72"/>
    </location>
</feature>
<dbReference type="SUPFAM" id="SSF46689">
    <property type="entry name" value="Homeodomain-like"/>
    <property type="match status" value="1"/>
</dbReference>
<keyword evidence="5" id="KW-1185">Reference proteome</keyword>
<reference evidence="4 5" key="1">
    <citation type="submission" date="2008-04" db="EMBL/GenBank/DDBJ databases">
        <title>Complete sequence of chromosome of Natranaerobius thermophilus JW/NM-WN-LF.</title>
        <authorList>
            <consortium name="US DOE Joint Genome Institute"/>
            <person name="Copeland A."/>
            <person name="Lucas S."/>
            <person name="Lapidus A."/>
            <person name="Glavina del Rio T."/>
            <person name="Dalin E."/>
            <person name="Tice H."/>
            <person name="Bruce D."/>
            <person name="Goodwin L."/>
            <person name="Pitluck S."/>
            <person name="Chertkov O."/>
            <person name="Brettin T."/>
            <person name="Detter J.C."/>
            <person name="Han C."/>
            <person name="Kuske C.R."/>
            <person name="Schmutz J."/>
            <person name="Larimer F."/>
            <person name="Land M."/>
            <person name="Hauser L."/>
            <person name="Kyrpides N."/>
            <person name="Lykidis A."/>
            <person name="Mesbah N.M."/>
            <person name="Wiegel J."/>
        </authorList>
    </citation>
    <scope>NUCLEOTIDE SEQUENCE [LARGE SCALE GENOMIC DNA]</scope>
    <source>
        <strain evidence="5">ATCC BAA-1301 / DSM 18059 / JW/NM-WN-LF</strain>
    </source>
</reference>
<dbReference type="PRINTS" id="PR00455">
    <property type="entry name" value="HTHTETR"/>
</dbReference>
<proteinExistence type="predicted"/>